<sequence>MKNIEELYAKYQSAVEVLQKALNVSFASALTETFDNLENEKIKVEQGVPDKDTVAQLTDIYRKLDYDHASKKEKVEIFTLLTLKAINDDGRNYTQMPTPTIIATVIALMWQKLVSSDAQVVIDPAIGTGNLLYSVIRQLVQENHSKNNYELYGIDNDESLLDLADVGAHLDGLKINLYRQDALDPWMVGPADVIVSDLPVGYYPLDNNAQKFENRAKEGHSFAHVLFIEQIVNNLKKNGFAFLVVPRLLFTSESVSGFMQWLTKKVNLRAIVDLPSEMFASQMQQKSILVFQNHGDKSAPGDVLVAKLDSLKDPKSLVEFNIKLNDWFENMQHK</sequence>
<evidence type="ECO:0000259" key="1">
    <source>
        <dbReference type="Pfam" id="PF02384"/>
    </source>
</evidence>
<dbReference type="CDD" id="cd02440">
    <property type="entry name" value="AdoMet_MTases"/>
    <property type="match status" value="1"/>
</dbReference>
<dbReference type="eggNOG" id="COG0827">
    <property type="taxonomic scope" value="Bacteria"/>
</dbReference>
<dbReference type="SUPFAM" id="SSF53335">
    <property type="entry name" value="S-adenosyl-L-methionine-dependent methyltransferases"/>
    <property type="match status" value="1"/>
</dbReference>
<dbReference type="OrthoDB" id="9788159at2"/>
<dbReference type="PANTHER" id="PTHR41313">
    <property type="entry name" value="ADENINE-SPECIFIC METHYLTRANSFERASE"/>
    <property type="match status" value="1"/>
</dbReference>
<reference evidence="3 4" key="1">
    <citation type="submission" date="2012-06" db="EMBL/GenBank/DDBJ databases">
        <title>Draft Genome Sequence of Lactobacillus hominis Strain CRBIP 24.179T, isolated from human intestine.</title>
        <authorList>
            <person name="Cousin S."/>
            <person name="Ma L."/>
            <person name="Bizet C."/>
            <person name="Loux V."/>
            <person name="Bouchier C."/>
            <person name="Clermont D."/>
            <person name="Creno S."/>
        </authorList>
    </citation>
    <scope>NUCLEOTIDE SEQUENCE [LARGE SCALE GENOMIC DNA]</scope>
    <source>
        <strain evidence="4">CRBIP 24.179T</strain>
    </source>
</reference>
<dbReference type="EMBL" id="CAKE01000035">
    <property type="protein sequence ID" value="CCI82704.1"/>
    <property type="molecule type" value="Genomic_DNA"/>
</dbReference>
<dbReference type="InterPro" id="IPR003356">
    <property type="entry name" value="DNA_methylase_A-5"/>
</dbReference>
<dbReference type="RefSeq" id="WP_008471866.1">
    <property type="nucleotide sequence ID" value="NZ_AYZP01000001.1"/>
</dbReference>
<dbReference type="STRING" id="1423758.FC41_GL000400"/>
<evidence type="ECO:0000313" key="4">
    <source>
        <dbReference type="Proteomes" id="UP000009320"/>
    </source>
</evidence>
<dbReference type="Gene3D" id="1.10.150.470">
    <property type="match status" value="1"/>
</dbReference>
<accession>I7LB00</accession>
<keyword evidence="4" id="KW-1185">Reference proteome</keyword>
<dbReference type="InterPro" id="IPR029063">
    <property type="entry name" value="SAM-dependent_MTases_sf"/>
</dbReference>
<dbReference type="PATRIC" id="fig|1423758.3.peg.403"/>
<dbReference type="GO" id="GO:0003677">
    <property type="term" value="F:DNA binding"/>
    <property type="evidence" value="ECO:0007669"/>
    <property type="project" value="InterPro"/>
</dbReference>
<dbReference type="PANTHER" id="PTHR41313:SF1">
    <property type="entry name" value="DNA METHYLASE ADENINE-SPECIFIC DOMAIN-CONTAINING PROTEIN"/>
    <property type="match status" value="1"/>
</dbReference>
<name>I7LB00_9LACO</name>
<dbReference type="GO" id="GO:0008170">
    <property type="term" value="F:N-methyltransferase activity"/>
    <property type="evidence" value="ECO:0007669"/>
    <property type="project" value="InterPro"/>
</dbReference>
<dbReference type="Pfam" id="PF02384">
    <property type="entry name" value="N6_Mtase"/>
    <property type="match status" value="1"/>
</dbReference>
<feature type="domain" description="DNA methylase adenine-specific" evidence="1">
    <location>
        <begin position="90"/>
        <end position="308"/>
    </location>
</feature>
<organism evidence="3 4">
    <name type="scientific">Lactobacillus hominis DSM 23910 = CRBIP 24.179</name>
    <dbReference type="NCBI Taxonomy" id="1423758"/>
    <lineage>
        <taxon>Bacteria</taxon>
        <taxon>Bacillati</taxon>
        <taxon>Bacillota</taxon>
        <taxon>Bacilli</taxon>
        <taxon>Lactobacillales</taxon>
        <taxon>Lactobacillaceae</taxon>
        <taxon>Lactobacillus</taxon>
    </lineage>
</organism>
<dbReference type="InterPro" id="IPR048375">
    <property type="entry name" value="YtxK-like_N"/>
</dbReference>
<dbReference type="AlphaFoldDB" id="I7LB00"/>
<comment type="caution">
    <text evidence="3">The sequence shown here is derived from an EMBL/GenBank/DDBJ whole genome shotgun (WGS) entry which is preliminary data.</text>
</comment>
<evidence type="ECO:0000259" key="2">
    <source>
        <dbReference type="Pfam" id="PF21106"/>
    </source>
</evidence>
<gene>
    <name evidence="3" type="ORF">BN55_08475</name>
</gene>
<dbReference type="Proteomes" id="UP000009320">
    <property type="component" value="Unassembled WGS sequence"/>
</dbReference>
<dbReference type="InterPro" id="IPR016843">
    <property type="entry name" value="S-AdoMet-dep_Ade-MeTrfase_prd"/>
</dbReference>
<dbReference type="PIRSF" id="PIRSF026567">
    <property type="entry name" value="Adenine_mtase_bact_prd"/>
    <property type="match status" value="1"/>
</dbReference>
<proteinExistence type="predicted"/>
<feature type="domain" description="YtxK-like N-terminal helical" evidence="2">
    <location>
        <begin position="5"/>
        <end position="84"/>
    </location>
</feature>
<dbReference type="GeneID" id="82847927"/>
<dbReference type="InterPro" id="IPR052933">
    <property type="entry name" value="DNA_Protect_Modify"/>
</dbReference>
<dbReference type="Pfam" id="PF21106">
    <property type="entry name" value="YtxK_like"/>
    <property type="match status" value="1"/>
</dbReference>
<dbReference type="Gene3D" id="3.40.50.150">
    <property type="entry name" value="Vaccinia Virus protein VP39"/>
    <property type="match status" value="1"/>
</dbReference>
<dbReference type="PRINTS" id="PR00507">
    <property type="entry name" value="N12N6MTFRASE"/>
</dbReference>
<evidence type="ECO:0000313" key="3">
    <source>
        <dbReference type="EMBL" id="CCI82704.1"/>
    </source>
</evidence>
<protein>
    <submittedName>
        <fullName evidence="3">Uncharacterized protein</fullName>
    </submittedName>
</protein>